<evidence type="ECO:0000313" key="3">
    <source>
        <dbReference type="EMBL" id="TYZ23562.1"/>
    </source>
</evidence>
<evidence type="ECO:0000259" key="2">
    <source>
        <dbReference type="Pfam" id="PF02120"/>
    </source>
</evidence>
<reference evidence="3 4" key="1">
    <citation type="submission" date="2019-08" db="EMBL/GenBank/DDBJ databases">
        <title>Selenomonas sp. mPRGC5 and Selenomonas sp. mPRGC8 isolated from ruminal fluid of dairy goat (Capra hircus).</title>
        <authorList>
            <person name="Poothong S."/>
            <person name="Nuengjamnong C."/>
            <person name="Tanasupawat S."/>
        </authorList>
    </citation>
    <scope>NUCLEOTIDE SEQUENCE [LARGE SCALE GENOMIC DNA]</scope>
    <source>
        <strain evidence="4">mPRGC5</strain>
    </source>
</reference>
<dbReference type="Gene3D" id="3.30.750.140">
    <property type="match status" value="1"/>
</dbReference>
<dbReference type="InterPro" id="IPR038610">
    <property type="entry name" value="FliK-like_C_sf"/>
</dbReference>
<protein>
    <recommendedName>
        <fullName evidence="2">Flagellar hook-length control protein-like C-terminal domain-containing protein</fullName>
    </recommendedName>
</protein>
<dbReference type="EMBL" id="VTOY01000003">
    <property type="protein sequence ID" value="TYZ23562.1"/>
    <property type="molecule type" value="Genomic_DNA"/>
</dbReference>
<dbReference type="AlphaFoldDB" id="A0A5D6W7X9"/>
<dbReference type="InterPro" id="IPR052563">
    <property type="entry name" value="FliK"/>
</dbReference>
<proteinExistence type="predicted"/>
<dbReference type="Proteomes" id="UP000323646">
    <property type="component" value="Unassembled WGS sequence"/>
</dbReference>
<dbReference type="PANTHER" id="PTHR37533:SF2">
    <property type="entry name" value="FLAGELLAR HOOK-LENGTH CONTROL PROTEIN"/>
    <property type="match status" value="1"/>
</dbReference>
<comment type="caution">
    <text evidence="3">The sequence shown here is derived from an EMBL/GenBank/DDBJ whole genome shotgun (WGS) entry which is preliminary data.</text>
</comment>
<sequence length="516" mass="54496">MAVVPQAGGAGNVQGKKNSLAAVKDAGRDSFGEALGKIDKDVQEAIAKATVDDSQGSAADNGDVMDEAPKDPLAAVIAASQQLASITPEQGEEALEQLETPVAELDFSEEGQAELTAPINKPEQKNAALQSLLPQSEEEGLKNRDFLAMLSGQQLKRKPVQMTQPGQAEQTPNAAVKITQPATNLEAQLLNVKQGGQQPLLVQNNVPGLEKVTGQQSVQGAAAENLAAVEVQAPQQTLAASQAVAVEEDSKPIGKLLQDVTVSVENEAAVAAPIRTDAKQAMMQQGEQNPQNQQGRQQEAVEINVSDGGKMVQQLAEEAAGDKPQMPASVNGGTHQVSAFAQQLQENIAGPAPAAEVQEVQQPQADYDIPRQIVDQARLIRRAADTQMVIKLNPEHLGELTLKVSVTQNGSVNASFHSDNAQVRAVIENSLVHLRQELNNQGLKVDSVEVYAGLADGQLPQEQGQQAWQNQQGNHSGNVRILSADAEGYADEVDNLSAAAIQGAETSATDGVDYRI</sequence>
<feature type="region of interest" description="Disordered" evidence="1">
    <location>
        <begin position="49"/>
        <end position="69"/>
    </location>
</feature>
<dbReference type="InterPro" id="IPR021136">
    <property type="entry name" value="Flagellar_hook_control-like_C"/>
</dbReference>
<accession>A0A5D6W7X9</accession>
<dbReference type="CDD" id="cd17470">
    <property type="entry name" value="T3SS_Flik_C"/>
    <property type="match status" value="1"/>
</dbReference>
<keyword evidence="4" id="KW-1185">Reference proteome</keyword>
<evidence type="ECO:0000313" key="4">
    <source>
        <dbReference type="Proteomes" id="UP000323646"/>
    </source>
</evidence>
<gene>
    <name evidence="3" type="ORF">FZ040_06315</name>
</gene>
<name>A0A5D6W7X9_9FIRM</name>
<dbReference type="PANTHER" id="PTHR37533">
    <property type="entry name" value="FLAGELLAR HOOK-LENGTH CONTROL PROTEIN"/>
    <property type="match status" value="1"/>
</dbReference>
<dbReference type="OrthoDB" id="1676929at2"/>
<feature type="domain" description="Flagellar hook-length control protein-like C-terminal" evidence="2">
    <location>
        <begin position="386"/>
        <end position="454"/>
    </location>
</feature>
<evidence type="ECO:0000256" key="1">
    <source>
        <dbReference type="SAM" id="MobiDB-lite"/>
    </source>
</evidence>
<organism evidence="3 4">
    <name type="scientific">Selenomonas ruminis</name>
    <dbReference type="NCBI Taxonomy" id="2593411"/>
    <lineage>
        <taxon>Bacteria</taxon>
        <taxon>Bacillati</taxon>
        <taxon>Bacillota</taxon>
        <taxon>Negativicutes</taxon>
        <taxon>Selenomonadales</taxon>
        <taxon>Selenomonadaceae</taxon>
        <taxon>Selenomonas</taxon>
    </lineage>
</organism>
<dbReference type="Pfam" id="PF02120">
    <property type="entry name" value="Flg_hook"/>
    <property type="match status" value="1"/>
</dbReference>